<comment type="caution">
    <text evidence="1">The sequence shown here is derived from an EMBL/GenBank/DDBJ whole genome shotgun (WGS) entry which is preliminary data.</text>
</comment>
<name>A0ABR8FEB8_9NOST</name>
<gene>
    <name evidence="1" type="ORF">H6G59_10495</name>
</gene>
<dbReference type="Gene3D" id="3.40.50.150">
    <property type="entry name" value="Vaccinia Virus protein VP39"/>
    <property type="match status" value="1"/>
</dbReference>
<sequence>MIIPINNNGKVIYQQSDELITFFKEAVQKPFNDHPRTEQWERLVIEPYRSKNFVEIKAIVGEGQQNGKNYVLSGQANFDQPYKGLTQDERVLVYCYNNMKQHTVSQLYIFEKHSEVFEPYFFESNKQVLFLDFGCGPLTSGISVARYFSEHSQGRNQKLKFRYIGIDKAESMLRKAKEFSQFPKLFHEESKFWFFQPNSVSSSFAERPSSYITNFADDTSLVVLNFSYFFASPSLDTTFITQLVEFLKESVFTKFLSSDICLIFQNPQHSGLNTNWHEFCQQVTQFKSITNGPIETNFYYHDILSGVQNRETKLYYDIRFLDMGEN</sequence>
<proteinExistence type="predicted"/>
<dbReference type="InterPro" id="IPR029063">
    <property type="entry name" value="SAM-dependent_MTases_sf"/>
</dbReference>
<protein>
    <submittedName>
        <fullName evidence="1">Class I SAM-dependent methyltransferase</fullName>
    </submittedName>
</protein>
<evidence type="ECO:0000313" key="2">
    <source>
        <dbReference type="Proteomes" id="UP000640531"/>
    </source>
</evidence>
<organism evidence="1 2">
    <name type="scientific">Anabaena lutea FACHB-196</name>
    <dbReference type="NCBI Taxonomy" id="2692881"/>
    <lineage>
        <taxon>Bacteria</taxon>
        <taxon>Bacillati</taxon>
        <taxon>Cyanobacteriota</taxon>
        <taxon>Cyanophyceae</taxon>
        <taxon>Nostocales</taxon>
        <taxon>Nostocaceae</taxon>
        <taxon>Anabaena</taxon>
    </lineage>
</organism>
<dbReference type="Proteomes" id="UP000640531">
    <property type="component" value="Unassembled WGS sequence"/>
</dbReference>
<reference evidence="1 2" key="1">
    <citation type="journal article" date="2020" name="ISME J.">
        <title>Comparative genomics reveals insights into cyanobacterial evolution and habitat adaptation.</title>
        <authorList>
            <person name="Chen M.Y."/>
            <person name="Teng W.K."/>
            <person name="Zhao L."/>
            <person name="Hu C.X."/>
            <person name="Zhou Y.K."/>
            <person name="Han B.P."/>
            <person name="Song L.R."/>
            <person name="Shu W.S."/>
        </authorList>
    </citation>
    <scope>NUCLEOTIDE SEQUENCE [LARGE SCALE GENOMIC DNA]</scope>
    <source>
        <strain evidence="1 2">FACHB-196</strain>
    </source>
</reference>
<dbReference type="GO" id="GO:0008168">
    <property type="term" value="F:methyltransferase activity"/>
    <property type="evidence" value="ECO:0007669"/>
    <property type="project" value="UniProtKB-KW"/>
</dbReference>
<keyword evidence="2" id="KW-1185">Reference proteome</keyword>
<dbReference type="GO" id="GO:0032259">
    <property type="term" value="P:methylation"/>
    <property type="evidence" value="ECO:0007669"/>
    <property type="project" value="UniProtKB-KW"/>
</dbReference>
<accession>A0ABR8FEB8</accession>
<evidence type="ECO:0000313" key="1">
    <source>
        <dbReference type="EMBL" id="MBD2568324.1"/>
    </source>
</evidence>
<dbReference type="RefSeq" id="WP_190714150.1">
    <property type="nucleotide sequence ID" value="NZ_JACJST010000008.1"/>
</dbReference>
<dbReference type="EMBL" id="JACJST010000008">
    <property type="protein sequence ID" value="MBD2568324.1"/>
    <property type="molecule type" value="Genomic_DNA"/>
</dbReference>
<keyword evidence="1" id="KW-0489">Methyltransferase</keyword>
<keyword evidence="1" id="KW-0808">Transferase</keyword>